<gene>
    <name evidence="2" type="ORF">GGX14DRAFT_485142</name>
</gene>
<accession>A0AAD6UK33</accession>
<dbReference type="EMBL" id="JARJCW010000180">
    <property type="protein sequence ID" value="KAJ7189361.1"/>
    <property type="molecule type" value="Genomic_DNA"/>
</dbReference>
<comment type="caution">
    <text evidence="2">The sequence shown here is derived from an EMBL/GenBank/DDBJ whole genome shotgun (WGS) entry which is preliminary data.</text>
</comment>
<dbReference type="Proteomes" id="UP001219525">
    <property type="component" value="Unassembled WGS sequence"/>
</dbReference>
<evidence type="ECO:0000313" key="3">
    <source>
        <dbReference type="Proteomes" id="UP001219525"/>
    </source>
</evidence>
<organism evidence="2 3">
    <name type="scientific">Mycena pura</name>
    <dbReference type="NCBI Taxonomy" id="153505"/>
    <lineage>
        <taxon>Eukaryota</taxon>
        <taxon>Fungi</taxon>
        <taxon>Dikarya</taxon>
        <taxon>Basidiomycota</taxon>
        <taxon>Agaricomycotina</taxon>
        <taxon>Agaricomycetes</taxon>
        <taxon>Agaricomycetidae</taxon>
        <taxon>Agaricales</taxon>
        <taxon>Marasmiineae</taxon>
        <taxon>Mycenaceae</taxon>
        <taxon>Mycena</taxon>
    </lineage>
</organism>
<keyword evidence="3" id="KW-1185">Reference proteome</keyword>
<dbReference type="AlphaFoldDB" id="A0AAD6UK33"/>
<proteinExistence type="predicted"/>
<sequence>MIFTTTAFFSLLATAMASPPLEARATTATVFVRIEGPTKTIYEQTIVASSVSSITASGHTAVCNGSPKVAAGVTSLEVLAQTGQFFEADFNGTTFGFVTKINGTTNSAAAQWGTIINNAPNGGGIILQGVDDGTNTEYQDFCFTTLPNDQHMLYAYFGDIDDTNFLFMSGPATAKVGQTAQCGYSYFLDYFRSLLPSDTVPFVEEGAYVNDLSQDNASGARVDATFPAGSSSSSTASVSITFHAAGTYNMKAHCPTGSACVRSNHVVTVVS</sequence>
<name>A0AAD6UK33_9AGAR</name>
<feature type="signal peptide" evidence="1">
    <location>
        <begin position="1"/>
        <end position="17"/>
    </location>
</feature>
<keyword evidence="1" id="KW-0732">Signal</keyword>
<feature type="chain" id="PRO_5042013793" evidence="1">
    <location>
        <begin position="18"/>
        <end position="271"/>
    </location>
</feature>
<evidence type="ECO:0000313" key="2">
    <source>
        <dbReference type="EMBL" id="KAJ7189361.1"/>
    </source>
</evidence>
<reference evidence="2" key="1">
    <citation type="submission" date="2023-03" db="EMBL/GenBank/DDBJ databases">
        <title>Massive genome expansion in bonnet fungi (Mycena s.s.) driven by repeated elements and novel gene families across ecological guilds.</title>
        <authorList>
            <consortium name="Lawrence Berkeley National Laboratory"/>
            <person name="Harder C.B."/>
            <person name="Miyauchi S."/>
            <person name="Viragh M."/>
            <person name="Kuo A."/>
            <person name="Thoen E."/>
            <person name="Andreopoulos B."/>
            <person name="Lu D."/>
            <person name="Skrede I."/>
            <person name="Drula E."/>
            <person name="Henrissat B."/>
            <person name="Morin E."/>
            <person name="Kohler A."/>
            <person name="Barry K."/>
            <person name="LaButti K."/>
            <person name="Morin E."/>
            <person name="Salamov A."/>
            <person name="Lipzen A."/>
            <person name="Mereny Z."/>
            <person name="Hegedus B."/>
            <person name="Baldrian P."/>
            <person name="Stursova M."/>
            <person name="Weitz H."/>
            <person name="Taylor A."/>
            <person name="Grigoriev I.V."/>
            <person name="Nagy L.G."/>
            <person name="Martin F."/>
            <person name="Kauserud H."/>
        </authorList>
    </citation>
    <scope>NUCLEOTIDE SEQUENCE</scope>
    <source>
        <strain evidence="2">9144</strain>
    </source>
</reference>
<protein>
    <submittedName>
        <fullName evidence="2">Uncharacterized protein</fullName>
    </submittedName>
</protein>
<evidence type="ECO:0000256" key="1">
    <source>
        <dbReference type="SAM" id="SignalP"/>
    </source>
</evidence>